<organism evidence="2 3">
    <name type="scientific">Opisthorchis viverrini</name>
    <name type="common">Southeast Asian liver fluke</name>
    <dbReference type="NCBI Taxonomy" id="6198"/>
    <lineage>
        <taxon>Eukaryota</taxon>
        <taxon>Metazoa</taxon>
        <taxon>Spiralia</taxon>
        <taxon>Lophotrochozoa</taxon>
        <taxon>Platyhelminthes</taxon>
        <taxon>Trematoda</taxon>
        <taxon>Digenea</taxon>
        <taxon>Opisthorchiida</taxon>
        <taxon>Opisthorchiata</taxon>
        <taxon>Opisthorchiidae</taxon>
        <taxon>Opisthorchis</taxon>
    </lineage>
</organism>
<gene>
    <name evidence="2" type="ORF">T265_13078</name>
</gene>
<feature type="non-terminal residue" evidence="2">
    <location>
        <position position="1"/>
    </location>
</feature>
<proteinExistence type="predicted"/>
<sequence length="96" mass="10308">AIGTGAGQQQIPQIDESTDITGGQADSTPPNLEATDKRTVLCRQSSKPNMPSLSSLPDLNNILPLCLPGRHQCEPVISCHISLRVVLPSESLYTER</sequence>
<keyword evidence="3" id="KW-1185">Reference proteome</keyword>
<dbReference type="EMBL" id="KL596653">
    <property type="protein sequence ID" value="KER30951.1"/>
    <property type="molecule type" value="Genomic_DNA"/>
</dbReference>
<dbReference type="KEGG" id="ovi:T265_13078"/>
<name>A0A074ZUX5_OPIVI</name>
<protein>
    <submittedName>
        <fullName evidence="2">Uncharacterized protein</fullName>
    </submittedName>
</protein>
<feature type="compositionally biased region" description="Polar residues" evidence="1">
    <location>
        <begin position="19"/>
        <end position="30"/>
    </location>
</feature>
<evidence type="ECO:0000256" key="1">
    <source>
        <dbReference type="SAM" id="MobiDB-lite"/>
    </source>
</evidence>
<evidence type="ECO:0000313" key="2">
    <source>
        <dbReference type="EMBL" id="KER30951.1"/>
    </source>
</evidence>
<dbReference type="AlphaFoldDB" id="A0A074ZUX5"/>
<dbReference type="GeneID" id="20327246"/>
<feature type="region of interest" description="Disordered" evidence="1">
    <location>
        <begin position="1"/>
        <end position="36"/>
    </location>
</feature>
<accession>A0A074ZUX5</accession>
<reference evidence="2 3" key="1">
    <citation type="submission" date="2013-11" db="EMBL/GenBank/DDBJ databases">
        <title>Opisthorchis viverrini - life in the bile duct.</title>
        <authorList>
            <person name="Young N.D."/>
            <person name="Nagarajan N."/>
            <person name="Lin S.J."/>
            <person name="Korhonen P.K."/>
            <person name="Jex A.R."/>
            <person name="Hall R.S."/>
            <person name="Safavi-Hemami H."/>
            <person name="Kaewkong W."/>
            <person name="Bertrand D."/>
            <person name="Gao S."/>
            <person name="Seet Q."/>
            <person name="Wongkham S."/>
            <person name="Teh B.T."/>
            <person name="Wongkham C."/>
            <person name="Intapan P.M."/>
            <person name="Maleewong W."/>
            <person name="Yang X."/>
            <person name="Hu M."/>
            <person name="Wang Z."/>
            <person name="Hofmann A."/>
            <person name="Sternberg P.W."/>
            <person name="Tan P."/>
            <person name="Wang J."/>
            <person name="Gasser R.B."/>
        </authorList>
    </citation>
    <scope>NUCLEOTIDE SEQUENCE [LARGE SCALE GENOMIC DNA]</scope>
</reference>
<dbReference type="RefSeq" id="XP_009165357.1">
    <property type="nucleotide sequence ID" value="XM_009167093.1"/>
</dbReference>
<evidence type="ECO:0000313" key="3">
    <source>
        <dbReference type="Proteomes" id="UP000054324"/>
    </source>
</evidence>
<dbReference type="CTD" id="20327246"/>
<dbReference type="Proteomes" id="UP000054324">
    <property type="component" value="Unassembled WGS sequence"/>
</dbReference>